<feature type="chain" id="PRO_5012058792" evidence="1">
    <location>
        <begin position="18"/>
        <end position="71"/>
    </location>
</feature>
<dbReference type="EMBL" id="GFTR01000318">
    <property type="protein sequence ID" value="JAW16108.1"/>
    <property type="molecule type" value="Transcribed_RNA"/>
</dbReference>
<organism evidence="2">
    <name type="scientific">Panstrongylus lignarius</name>
    <dbReference type="NCBI Taxonomy" id="156445"/>
    <lineage>
        <taxon>Eukaryota</taxon>
        <taxon>Metazoa</taxon>
        <taxon>Ecdysozoa</taxon>
        <taxon>Arthropoda</taxon>
        <taxon>Hexapoda</taxon>
        <taxon>Insecta</taxon>
        <taxon>Pterygota</taxon>
        <taxon>Neoptera</taxon>
        <taxon>Paraneoptera</taxon>
        <taxon>Hemiptera</taxon>
        <taxon>Heteroptera</taxon>
        <taxon>Panheteroptera</taxon>
        <taxon>Cimicomorpha</taxon>
        <taxon>Reduviidae</taxon>
        <taxon>Triatominae</taxon>
        <taxon>Panstrongylus</taxon>
    </lineage>
</organism>
<keyword evidence="1" id="KW-0732">Signal</keyword>
<reference evidence="2" key="1">
    <citation type="journal article" date="2018" name="PLoS Negl. Trop. Dis.">
        <title>An insight into the salivary gland and fat body transcriptome of Panstrongylus lignarius (Hemiptera: Heteroptera), the main vector of Chagas disease in Peru.</title>
        <authorList>
            <person name="Nevoa J.C."/>
            <person name="Mendes M.T."/>
            <person name="da Silva M.V."/>
            <person name="Soares S.C."/>
            <person name="Oliveira C.J.F."/>
            <person name="Ribeiro J.M.C."/>
        </authorList>
    </citation>
    <scope>NUCLEOTIDE SEQUENCE</scope>
</reference>
<protein>
    <submittedName>
        <fullName evidence="2">Putative secreted protein</fullName>
    </submittedName>
</protein>
<accession>A0A224Y0V3</accession>
<sequence>MHLVLPLLITMFRLISSSTIYSNFLETSLCYPPPTQARSRMPVRKFNWMQLPVPKKRRASSPFAFPILFFS</sequence>
<name>A0A224Y0V3_9HEMI</name>
<feature type="signal peptide" evidence="1">
    <location>
        <begin position="1"/>
        <end position="17"/>
    </location>
</feature>
<evidence type="ECO:0000256" key="1">
    <source>
        <dbReference type="SAM" id="SignalP"/>
    </source>
</evidence>
<proteinExistence type="predicted"/>
<evidence type="ECO:0000313" key="2">
    <source>
        <dbReference type="EMBL" id="JAW16108.1"/>
    </source>
</evidence>
<dbReference type="AlphaFoldDB" id="A0A224Y0V3"/>